<feature type="repeat" description="ANK" evidence="3">
    <location>
        <begin position="202"/>
        <end position="234"/>
    </location>
</feature>
<keyword evidence="1" id="KW-0677">Repeat</keyword>
<evidence type="ECO:0000256" key="2">
    <source>
        <dbReference type="ARBA" id="ARBA00023043"/>
    </source>
</evidence>
<dbReference type="InterPro" id="IPR002110">
    <property type="entry name" value="Ankyrin_rpt"/>
</dbReference>
<protein>
    <submittedName>
        <fullName evidence="4">Ankyrin</fullName>
    </submittedName>
</protein>
<feature type="repeat" description="ANK" evidence="3">
    <location>
        <begin position="158"/>
        <end position="190"/>
    </location>
</feature>
<feature type="repeat" description="ANK" evidence="3">
    <location>
        <begin position="235"/>
        <end position="263"/>
    </location>
</feature>
<dbReference type="SMART" id="SM00248">
    <property type="entry name" value="ANK"/>
    <property type="match status" value="6"/>
</dbReference>
<dbReference type="EMBL" id="ML735357">
    <property type="protein sequence ID" value="KAE8384741.1"/>
    <property type="molecule type" value="Genomic_DNA"/>
</dbReference>
<organism evidence="4">
    <name type="scientific">Petromyces alliaceus</name>
    <name type="common">Aspergillus alliaceus</name>
    <dbReference type="NCBI Taxonomy" id="209559"/>
    <lineage>
        <taxon>Eukaryota</taxon>
        <taxon>Fungi</taxon>
        <taxon>Dikarya</taxon>
        <taxon>Ascomycota</taxon>
        <taxon>Pezizomycotina</taxon>
        <taxon>Eurotiomycetes</taxon>
        <taxon>Eurotiomycetidae</taxon>
        <taxon>Eurotiales</taxon>
        <taxon>Aspergillaceae</taxon>
        <taxon>Aspergillus</taxon>
        <taxon>Aspergillus subgen. Circumdati</taxon>
    </lineage>
</organism>
<dbReference type="PROSITE" id="PS50088">
    <property type="entry name" value="ANK_REPEAT"/>
    <property type="match status" value="4"/>
</dbReference>
<evidence type="ECO:0000256" key="3">
    <source>
        <dbReference type="PROSITE-ProRule" id="PRU00023"/>
    </source>
</evidence>
<dbReference type="PANTHER" id="PTHR24198">
    <property type="entry name" value="ANKYRIN REPEAT AND PROTEIN KINASE DOMAIN-CONTAINING PROTEIN"/>
    <property type="match status" value="1"/>
</dbReference>
<dbReference type="SUPFAM" id="SSF48403">
    <property type="entry name" value="Ankyrin repeat"/>
    <property type="match status" value="1"/>
</dbReference>
<gene>
    <name evidence="4" type="ORF">BDV23DRAFT_166212</name>
</gene>
<dbReference type="Gene3D" id="1.25.40.20">
    <property type="entry name" value="Ankyrin repeat-containing domain"/>
    <property type="match status" value="2"/>
</dbReference>
<feature type="repeat" description="ANK" evidence="3">
    <location>
        <begin position="130"/>
        <end position="162"/>
    </location>
</feature>
<dbReference type="Pfam" id="PF12796">
    <property type="entry name" value="Ank_2"/>
    <property type="match status" value="2"/>
</dbReference>
<evidence type="ECO:0000313" key="4">
    <source>
        <dbReference type="EMBL" id="KAE8384741.1"/>
    </source>
</evidence>
<sequence length="263" mass="29245">MTEDWKVIWSPASAEERAYWKSILNDAAAPKGSTDSVEHILCRAIFSRDIELIQLCLSHGAKLDCWVHESIGLNCTLELMRIFIPAGLDVNYNVDRLGGYLTLAIRGEDSKLVKYLLEQGADPNRNPMGDRHPALSLAVLDNQIEMAEMLIQHGARVNGMGALGMAAKHHRFNMMELLFRHGADINDNAKELRRSCVVLRSKERTALHEAASEGNADVVTYLLERGAKPDVHDLNGQTPLMLAQTNGHREVVEILATKQAYVP</sequence>
<dbReference type="PROSITE" id="PS50297">
    <property type="entry name" value="ANK_REP_REGION"/>
    <property type="match status" value="3"/>
</dbReference>
<dbReference type="AlphaFoldDB" id="A0A5N7BSD9"/>
<name>A0A5N7BSD9_PETAA</name>
<proteinExistence type="predicted"/>
<reference evidence="4" key="1">
    <citation type="submission" date="2019-04" db="EMBL/GenBank/DDBJ databases">
        <title>Friends and foes A comparative genomics studyof 23 Aspergillus species from section Flavi.</title>
        <authorList>
            <consortium name="DOE Joint Genome Institute"/>
            <person name="Kjaerbolling I."/>
            <person name="Vesth T."/>
            <person name="Frisvad J.C."/>
            <person name="Nybo J.L."/>
            <person name="Theobald S."/>
            <person name="Kildgaard S."/>
            <person name="Isbrandt T."/>
            <person name="Kuo A."/>
            <person name="Sato A."/>
            <person name="Lyhne E.K."/>
            <person name="Kogle M.E."/>
            <person name="Wiebenga A."/>
            <person name="Kun R.S."/>
            <person name="Lubbers R.J."/>
            <person name="Makela M.R."/>
            <person name="Barry K."/>
            <person name="Chovatia M."/>
            <person name="Clum A."/>
            <person name="Daum C."/>
            <person name="Haridas S."/>
            <person name="He G."/>
            <person name="LaButti K."/>
            <person name="Lipzen A."/>
            <person name="Mondo S."/>
            <person name="Riley R."/>
            <person name="Salamov A."/>
            <person name="Simmons B.A."/>
            <person name="Magnuson J.K."/>
            <person name="Henrissat B."/>
            <person name="Mortensen U.H."/>
            <person name="Larsen T.O."/>
            <person name="Devries R.P."/>
            <person name="Grigoriev I.V."/>
            <person name="Machida M."/>
            <person name="Baker S.E."/>
            <person name="Andersen M.R."/>
        </authorList>
    </citation>
    <scope>NUCLEOTIDE SEQUENCE [LARGE SCALE GENOMIC DNA]</scope>
    <source>
        <strain evidence="4">IBT 14317</strain>
    </source>
</reference>
<accession>A0A5N7BSD9</accession>
<evidence type="ECO:0000256" key="1">
    <source>
        <dbReference type="ARBA" id="ARBA00022737"/>
    </source>
</evidence>
<dbReference type="InterPro" id="IPR036770">
    <property type="entry name" value="Ankyrin_rpt-contain_sf"/>
</dbReference>
<dbReference type="OrthoDB" id="426293at2759"/>
<dbReference type="Proteomes" id="UP000326877">
    <property type="component" value="Unassembled WGS sequence"/>
</dbReference>
<keyword evidence="2 3" id="KW-0040">ANK repeat</keyword>
<dbReference type="PANTHER" id="PTHR24198:SF165">
    <property type="entry name" value="ANKYRIN REPEAT-CONTAINING PROTEIN-RELATED"/>
    <property type="match status" value="1"/>
</dbReference>